<name>A0AAU7ASN4_9ACTN</name>
<dbReference type="Gene3D" id="3.30.530.20">
    <property type="match status" value="1"/>
</dbReference>
<dbReference type="InterPro" id="IPR019587">
    <property type="entry name" value="Polyketide_cyclase/dehydratase"/>
</dbReference>
<proteinExistence type="predicted"/>
<dbReference type="Pfam" id="PF10604">
    <property type="entry name" value="Polyketide_cyc2"/>
    <property type="match status" value="1"/>
</dbReference>
<dbReference type="AlphaFoldDB" id="A0AAU7ASN4"/>
<sequence length="152" mass="16976">MGTVTAKLDVPYGASAAEAIWYDPRRWSMLLDGFGRLESAAEDWPHEGARAVWASKPGGRGRVIEVVTAYEPRARCVTRVEDDTIHGTQTIVFSPHEGGTLIDLKLIYTIKNRNIFTPIMDSLFVKGAQRMSLHRTLGRLEIELRGDQNLPV</sequence>
<accession>A0AAU7ASN4</accession>
<dbReference type="InterPro" id="IPR023393">
    <property type="entry name" value="START-like_dom_sf"/>
</dbReference>
<protein>
    <recommendedName>
        <fullName evidence="2">SRPBCC family protein</fullName>
    </recommendedName>
</protein>
<evidence type="ECO:0000313" key="1">
    <source>
        <dbReference type="EMBL" id="XAY04711.1"/>
    </source>
</evidence>
<reference evidence="1" key="1">
    <citation type="submission" date="2022-12" db="EMBL/GenBank/DDBJ databases">
        <title>Paraconexibacter alkalitolerans sp. nov. and Baekduia alba sp. nov., isolated from soil and emended description of the genera Paraconexibacter (Chun et al., 2020) and Baekduia (An et al., 2020).</title>
        <authorList>
            <person name="Vieira S."/>
            <person name="Huber K.J."/>
            <person name="Geppert A."/>
            <person name="Wolf J."/>
            <person name="Neumann-Schaal M."/>
            <person name="Muesken M."/>
            <person name="Overmann J."/>
        </authorList>
    </citation>
    <scope>NUCLEOTIDE SEQUENCE</scope>
    <source>
        <strain evidence="1">AEG42_29</strain>
    </source>
</reference>
<dbReference type="CDD" id="cd07812">
    <property type="entry name" value="SRPBCC"/>
    <property type="match status" value="1"/>
</dbReference>
<dbReference type="SUPFAM" id="SSF55961">
    <property type="entry name" value="Bet v1-like"/>
    <property type="match status" value="1"/>
</dbReference>
<evidence type="ECO:0008006" key="2">
    <source>
        <dbReference type="Google" id="ProtNLM"/>
    </source>
</evidence>
<gene>
    <name evidence="1" type="ORF">DSM112329_01547</name>
</gene>
<dbReference type="KEGG" id="parq:DSM112329_01547"/>
<organism evidence="1">
    <name type="scientific">Paraconexibacter sp. AEG42_29</name>
    <dbReference type="NCBI Taxonomy" id="2997339"/>
    <lineage>
        <taxon>Bacteria</taxon>
        <taxon>Bacillati</taxon>
        <taxon>Actinomycetota</taxon>
        <taxon>Thermoleophilia</taxon>
        <taxon>Solirubrobacterales</taxon>
        <taxon>Paraconexibacteraceae</taxon>
        <taxon>Paraconexibacter</taxon>
    </lineage>
</organism>
<dbReference type="RefSeq" id="WP_354701238.1">
    <property type="nucleotide sequence ID" value="NZ_CP114014.1"/>
</dbReference>
<dbReference type="EMBL" id="CP114014">
    <property type="protein sequence ID" value="XAY04711.1"/>
    <property type="molecule type" value="Genomic_DNA"/>
</dbReference>